<dbReference type="SUPFAM" id="SSF56784">
    <property type="entry name" value="HAD-like"/>
    <property type="match status" value="1"/>
</dbReference>
<proteinExistence type="predicted"/>
<feature type="non-terminal residue" evidence="1">
    <location>
        <position position="1"/>
    </location>
</feature>
<reference evidence="1" key="1">
    <citation type="journal article" date="2014" name="Front. Microbiol.">
        <title>High frequency of phylogenetically diverse reductive dehalogenase-homologous genes in deep subseafloor sedimentary metagenomes.</title>
        <authorList>
            <person name="Kawai M."/>
            <person name="Futagami T."/>
            <person name="Toyoda A."/>
            <person name="Takaki Y."/>
            <person name="Nishi S."/>
            <person name="Hori S."/>
            <person name="Arai W."/>
            <person name="Tsubouchi T."/>
            <person name="Morono Y."/>
            <person name="Uchiyama I."/>
            <person name="Ito T."/>
            <person name="Fujiyama A."/>
            <person name="Inagaki F."/>
            <person name="Takami H."/>
        </authorList>
    </citation>
    <scope>NUCLEOTIDE SEQUENCE</scope>
    <source>
        <strain evidence="1">Expedition CK06-06</strain>
    </source>
</reference>
<gene>
    <name evidence="1" type="ORF">S01H1_51832</name>
</gene>
<evidence type="ECO:0000313" key="1">
    <source>
        <dbReference type="EMBL" id="GAG26195.1"/>
    </source>
</evidence>
<name>X0W6J7_9ZZZZ</name>
<dbReference type="InterPro" id="IPR036412">
    <property type="entry name" value="HAD-like_sf"/>
</dbReference>
<feature type="non-terminal residue" evidence="1">
    <location>
        <position position="260"/>
    </location>
</feature>
<dbReference type="InterPro" id="IPR023214">
    <property type="entry name" value="HAD_sf"/>
</dbReference>
<sequence>SSFTMQMLDYSDGDMNHTYKRLPLKMDKAAYWSGYMRKGAAVTLDLEVGDVVLTGRYKNKRHVVDEIGTDDLGQPTVNGMKLLALRLEKKLPKSKWSKQSLDKSAAHPALPDLKQAKAYSDKGMYAAKLAILRKLVQQRRGEFDVDSQKDGILGLTHKPTKFQIHMPEAGFPKTAYKMPEHWIGVDLDGTLAKYTGWKGDTDIGAPIPKMVLRMKRWFRQGKKVKIFTARAHQMRGPAKKAIEDWCMKYLGRKLEITNVK</sequence>
<dbReference type="EMBL" id="BARS01033476">
    <property type="protein sequence ID" value="GAG26195.1"/>
    <property type="molecule type" value="Genomic_DNA"/>
</dbReference>
<comment type="caution">
    <text evidence="1">The sequence shown here is derived from an EMBL/GenBank/DDBJ whole genome shotgun (WGS) entry which is preliminary data.</text>
</comment>
<organism evidence="1">
    <name type="scientific">marine sediment metagenome</name>
    <dbReference type="NCBI Taxonomy" id="412755"/>
    <lineage>
        <taxon>unclassified sequences</taxon>
        <taxon>metagenomes</taxon>
        <taxon>ecological metagenomes</taxon>
    </lineage>
</organism>
<protein>
    <submittedName>
        <fullName evidence="1">Uncharacterized protein</fullName>
    </submittedName>
</protein>
<dbReference type="Gene3D" id="3.40.50.1000">
    <property type="entry name" value="HAD superfamily/HAD-like"/>
    <property type="match status" value="1"/>
</dbReference>
<dbReference type="AlphaFoldDB" id="X0W6J7"/>
<accession>X0W6J7</accession>